<dbReference type="PANTHER" id="PTHR37466">
    <property type="entry name" value="SLR1628 PROTEIN"/>
    <property type="match status" value="1"/>
</dbReference>
<dbReference type="InterPro" id="IPR018714">
    <property type="entry name" value="DUF2237"/>
</dbReference>
<evidence type="ECO:0000313" key="1">
    <source>
        <dbReference type="EMBL" id="MEC4717668.1"/>
    </source>
</evidence>
<sequence length="131" mass="14379">MPVTTTVTTLPARNIFGEPLVPCSFDPLTGFFRDGCCKTNAEDIGTHVVCAIMTDEFLSFSASRGNDLSTPVPEWGFPGLRSGDQWCLCALRWTEALEAGMAPPVVLESTNLAALEMIDEDVLKQFDHRLR</sequence>
<dbReference type="PANTHER" id="PTHR37466:SF1">
    <property type="entry name" value="SLR1628 PROTEIN"/>
    <property type="match status" value="1"/>
</dbReference>
<accession>A0ABU6J214</accession>
<organism evidence="1 2">
    <name type="scientific">Noviherbaspirillum album</name>
    <dbReference type="NCBI Taxonomy" id="3080276"/>
    <lineage>
        <taxon>Bacteria</taxon>
        <taxon>Pseudomonadati</taxon>
        <taxon>Pseudomonadota</taxon>
        <taxon>Betaproteobacteria</taxon>
        <taxon>Burkholderiales</taxon>
        <taxon>Oxalobacteraceae</taxon>
        <taxon>Noviherbaspirillum</taxon>
    </lineage>
</organism>
<protein>
    <submittedName>
        <fullName evidence="1">DUF2237 domain-containing protein</fullName>
    </submittedName>
</protein>
<dbReference type="Pfam" id="PF09996">
    <property type="entry name" value="DUF2237"/>
    <property type="match status" value="1"/>
</dbReference>
<proteinExistence type="predicted"/>
<evidence type="ECO:0000313" key="2">
    <source>
        <dbReference type="Proteomes" id="UP001352263"/>
    </source>
</evidence>
<gene>
    <name evidence="1" type="ORF">RY831_00735</name>
</gene>
<dbReference type="Proteomes" id="UP001352263">
    <property type="component" value="Unassembled WGS sequence"/>
</dbReference>
<comment type="caution">
    <text evidence="1">The sequence shown here is derived from an EMBL/GenBank/DDBJ whole genome shotgun (WGS) entry which is preliminary data.</text>
</comment>
<keyword evidence="2" id="KW-1185">Reference proteome</keyword>
<reference evidence="1 2" key="1">
    <citation type="submission" date="2023-10" db="EMBL/GenBank/DDBJ databases">
        <title>Noviherbaspirillum sp. CPCC 100848 genome assembly.</title>
        <authorList>
            <person name="Li X.Y."/>
            <person name="Fang X.M."/>
        </authorList>
    </citation>
    <scope>NUCLEOTIDE SEQUENCE [LARGE SCALE GENOMIC DNA]</scope>
    <source>
        <strain evidence="1 2">CPCC 100848</strain>
    </source>
</reference>
<dbReference type="EMBL" id="JAWIIV010000001">
    <property type="protein sequence ID" value="MEC4717668.1"/>
    <property type="molecule type" value="Genomic_DNA"/>
</dbReference>
<name>A0ABU6J214_9BURK</name>
<dbReference type="Gene3D" id="3.30.56.110">
    <property type="entry name" value="Protein of unknown function DUF2237"/>
    <property type="match status" value="1"/>
</dbReference>
<dbReference type="RefSeq" id="WP_326504421.1">
    <property type="nucleotide sequence ID" value="NZ_JAWIIV010000001.1"/>
</dbReference>